<keyword evidence="3" id="KW-1185">Reference proteome</keyword>
<evidence type="ECO:0000313" key="3">
    <source>
        <dbReference type="Proteomes" id="UP001482620"/>
    </source>
</evidence>
<gene>
    <name evidence="2" type="ORF">ILYODFUR_038571</name>
</gene>
<evidence type="ECO:0000256" key="1">
    <source>
        <dbReference type="SAM" id="Phobius"/>
    </source>
</evidence>
<evidence type="ECO:0000313" key="2">
    <source>
        <dbReference type="EMBL" id="MEQ2238936.1"/>
    </source>
</evidence>
<feature type="transmembrane region" description="Helical" evidence="1">
    <location>
        <begin position="50"/>
        <end position="67"/>
    </location>
</feature>
<organism evidence="2 3">
    <name type="scientific">Ilyodon furcidens</name>
    <name type="common">goldbreast splitfin</name>
    <dbReference type="NCBI Taxonomy" id="33524"/>
    <lineage>
        <taxon>Eukaryota</taxon>
        <taxon>Metazoa</taxon>
        <taxon>Chordata</taxon>
        <taxon>Craniata</taxon>
        <taxon>Vertebrata</taxon>
        <taxon>Euteleostomi</taxon>
        <taxon>Actinopterygii</taxon>
        <taxon>Neopterygii</taxon>
        <taxon>Teleostei</taxon>
        <taxon>Neoteleostei</taxon>
        <taxon>Acanthomorphata</taxon>
        <taxon>Ovalentaria</taxon>
        <taxon>Atherinomorphae</taxon>
        <taxon>Cyprinodontiformes</taxon>
        <taxon>Goodeidae</taxon>
        <taxon>Ilyodon</taxon>
    </lineage>
</organism>
<reference evidence="2 3" key="1">
    <citation type="submission" date="2021-06" db="EMBL/GenBank/DDBJ databases">
        <authorList>
            <person name="Palmer J.M."/>
        </authorList>
    </citation>
    <scope>NUCLEOTIDE SEQUENCE [LARGE SCALE GENOMIC DNA]</scope>
    <source>
        <strain evidence="3">if_2019</strain>
        <tissue evidence="2">Muscle</tissue>
    </source>
</reference>
<comment type="caution">
    <text evidence="2">The sequence shown here is derived from an EMBL/GenBank/DDBJ whole genome shotgun (WGS) entry which is preliminary data.</text>
</comment>
<dbReference type="Proteomes" id="UP001482620">
    <property type="component" value="Unassembled WGS sequence"/>
</dbReference>
<name>A0ABV0U1M5_9TELE</name>
<proteinExistence type="predicted"/>
<dbReference type="EMBL" id="JAHRIQ010056087">
    <property type="protein sequence ID" value="MEQ2238936.1"/>
    <property type="molecule type" value="Genomic_DNA"/>
</dbReference>
<protein>
    <submittedName>
        <fullName evidence="2">Uncharacterized protein</fullName>
    </submittedName>
</protein>
<accession>A0ABV0U1M5</accession>
<sequence length="127" mass="14745">MFVSTIINITHNHCEEEQLAARQQTRGMVPISCSLRERGGVHPGKVAGQIVYPLFSILCLFTFFNRFKGNKFDFFSRFENQPFTPTSTQKDYLHHHQQLNDLLPSVSLPAINITEEAVNWVFQYQKR</sequence>
<keyword evidence="1" id="KW-1133">Transmembrane helix</keyword>
<keyword evidence="1" id="KW-0812">Transmembrane</keyword>
<keyword evidence="1" id="KW-0472">Membrane</keyword>